<feature type="compositionally biased region" description="Basic and acidic residues" evidence="1">
    <location>
        <begin position="359"/>
        <end position="371"/>
    </location>
</feature>
<feature type="compositionally biased region" description="Polar residues" evidence="1">
    <location>
        <begin position="1272"/>
        <end position="1282"/>
    </location>
</feature>
<keyword evidence="3" id="KW-1185">Reference proteome</keyword>
<feature type="compositionally biased region" description="Basic and acidic residues" evidence="1">
    <location>
        <begin position="1173"/>
        <end position="1182"/>
    </location>
</feature>
<dbReference type="EMBL" id="MU004244">
    <property type="protein sequence ID" value="KAF2663871.1"/>
    <property type="molecule type" value="Genomic_DNA"/>
</dbReference>
<feature type="compositionally biased region" description="Basic and acidic residues" evidence="1">
    <location>
        <begin position="427"/>
        <end position="437"/>
    </location>
</feature>
<feature type="region of interest" description="Disordered" evidence="1">
    <location>
        <begin position="1262"/>
        <end position="1358"/>
    </location>
</feature>
<feature type="compositionally biased region" description="Polar residues" evidence="1">
    <location>
        <begin position="98"/>
        <end position="130"/>
    </location>
</feature>
<evidence type="ECO:0000313" key="3">
    <source>
        <dbReference type="Proteomes" id="UP000799302"/>
    </source>
</evidence>
<feature type="compositionally biased region" description="Low complexity" evidence="1">
    <location>
        <begin position="81"/>
        <end position="97"/>
    </location>
</feature>
<feature type="region of interest" description="Disordered" evidence="1">
    <location>
        <begin position="285"/>
        <end position="338"/>
    </location>
</feature>
<feature type="compositionally biased region" description="Basic and acidic residues" evidence="1">
    <location>
        <begin position="674"/>
        <end position="684"/>
    </location>
</feature>
<reference evidence="2" key="1">
    <citation type="journal article" date="2020" name="Stud. Mycol.">
        <title>101 Dothideomycetes genomes: a test case for predicting lifestyles and emergence of pathogens.</title>
        <authorList>
            <person name="Haridas S."/>
            <person name="Albert R."/>
            <person name="Binder M."/>
            <person name="Bloem J."/>
            <person name="Labutti K."/>
            <person name="Salamov A."/>
            <person name="Andreopoulos B."/>
            <person name="Baker S."/>
            <person name="Barry K."/>
            <person name="Bills G."/>
            <person name="Bluhm B."/>
            <person name="Cannon C."/>
            <person name="Castanera R."/>
            <person name="Culley D."/>
            <person name="Daum C."/>
            <person name="Ezra D."/>
            <person name="Gonzalez J."/>
            <person name="Henrissat B."/>
            <person name="Kuo A."/>
            <person name="Liang C."/>
            <person name="Lipzen A."/>
            <person name="Lutzoni F."/>
            <person name="Magnuson J."/>
            <person name="Mondo S."/>
            <person name="Nolan M."/>
            <person name="Ohm R."/>
            <person name="Pangilinan J."/>
            <person name="Park H.-J."/>
            <person name="Ramirez L."/>
            <person name="Alfaro M."/>
            <person name="Sun H."/>
            <person name="Tritt A."/>
            <person name="Yoshinaga Y."/>
            <person name="Zwiers L.-H."/>
            <person name="Turgeon B."/>
            <person name="Goodwin S."/>
            <person name="Spatafora J."/>
            <person name="Crous P."/>
            <person name="Grigoriev I."/>
        </authorList>
    </citation>
    <scope>NUCLEOTIDE SEQUENCE</scope>
    <source>
        <strain evidence="2">CBS 115976</strain>
    </source>
</reference>
<feature type="compositionally biased region" description="Polar residues" evidence="1">
    <location>
        <begin position="1089"/>
        <end position="1113"/>
    </location>
</feature>
<feature type="compositionally biased region" description="Low complexity" evidence="1">
    <location>
        <begin position="31"/>
        <end position="50"/>
    </location>
</feature>
<sequence>MQKIKGILNPGGNTTDELMYDMGDSSKKSTGDSTTATSTSTPSTGHAASGISGPEHEQQHNIAPATQGISQNDPRHEVGRDAALGAGAGAVGASVTGNQPHSSTSAQQYPIQSGPTAGSGLQDTTQHGTIASTGTGAPTNTTATGQQHHYGRDAAVGAGAVGAAEAAHHSHNKHEDEEVAGEDGEKKPSLLKRIFHHGDKDESKHESKHDHKEESKHHHTTTAAAAGESAHHEGNRLHKDNPNEPSVIPYKHQDVAGTDTSAPGLTQKSEDHHYGRDAAVGAGAVGAGAAAHHHHEKKNADDNTHAHTQPATTVGGHGAVSQSAVAGQNQPTSATDQHHYGRDAAVGTGVLGAGAAAHHAHETRGADHHTGAAETGTIPYKHQDVAAANTSSTPGQTQASSDHHYGRDAAVGAGALGAGAAAHHHHENKDVGAGEQEHNKTTLGSIYKHGIQGPPEQTNMVTGHHEGASAGSSGLGHNQATGTDHHYGRDAAVGAGALGGAGALAHHEHEKKAGDDGLVPRTAPGYGSAPGQSQSSTDHHYGRDAALGAGALGGAGALAHHEHDKKAADDGLVPRTAPGYGSSAPQTAGASLGSGTHNTGSEFASTSHTAGDGIDSRPSTGHHSVGIANKLDPHVKPDGDNGTRITDTMGQDQHHYGRDAAIGAGALGGAGALAHHEHGKHDQTHASSQAPTALGGQTHQYPGQREFGADPNISDPGQTNPAPLPTAGGQEHHYGRDAALGAGALGGAGALASHEHNKSDNNKNVLPQDTVLAQNAGLAAHQPHQERSVSNTAVKSVAMNDEPKHDAKHEGGKHFEGGLLGIGKSHKDKSEPTSAKHDHSSTSPAQVPESDNEKHHLGRDAALGAGAVGAGTAAHKHHEKTADEHESAADKEKKPGLLEKIFHRGEGKEIESHQPPLATTNDSKDHYQPGAAVTGSDKDHHYGRDAALGAGAVGAGAAAHKHHEKAADENESPADKEKKPSLIEKIFHRGEGKEVEQHQPPLSSTNDTKEHYQPGATTADSEHHYGRDAALGAGAAGLGGAAIHEHSKATDNKTDKRDVHFAGAQNTPTTTQQQKTPFTSTPSGHPVNNLGSTTGTAPSQTLPDRSVQSQATQQHKDSHNSALTAALAGAGVGAVGAGALAHDQSAHGGRATTEDSAAAAHPTGATVTNPSEELPHVPDDNGKFLNQKYLEDETTAHGHQVSGLGAGTAGAVVGGASQAHKDSLVSEEDPATKTKGPHKSNILNVLDPRVKPDKISVDEAAGVEQKHLPSDGATTGTHSGPQDYSAGPLRLPEGDKLTPVGEGHSGAGKPIMTTTNATSSSAATGASQEAGQGHGTNPYTSTPLDPRVSMPGTYPDAK</sequence>
<feature type="compositionally biased region" description="Low complexity" evidence="1">
    <location>
        <begin position="131"/>
        <end position="145"/>
    </location>
</feature>
<feature type="compositionally biased region" description="Low complexity" evidence="1">
    <location>
        <begin position="1313"/>
        <end position="1327"/>
    </location>
</feature>
<feature type="region of interest" description="Disordered" evidence="1">
    <location>
        <begin position="953"/>
        <end position="1026"/>
    </location>
</feature>
<feature type="region of interest" description="Disordered" evidence="1">
    <location>
        <begin position="1215"/>
        <end position="1250"/>
    </location>
</feature>
<organism evidence="2 3">
    <name type="scientific">Microthyrium microscopicum</name>
    <dbReference type="NCBI Taxonomy" id="703497"/>
    <lineage>
        <taxon>Eukaryota</taxon>
        <taxon>Fungi</taxon>
        <taxon>Dikarya</taxon>
        <taxon>Ascomycota</taxon>
        <taxon>Pezizomycotina</taxon>
        <taxon>Dothideomycetes</taxon>
        <taxon>Dothideomycetes incertae sedis</taxon>
        <taxon>Microthyriales</taxon>
        <taxon>Microthyriaceae</taxon>
        <taxon>Microthyrium</taxon>
    </lineage>
</organism>
<feature type="compositionally biased region" description="Polar residues" evidence="1">
    <location>
        <begin position="685"/>
        <end position="701"/>
    </location>
</feature>
<protein>
    <submittedName>
        <fullName evidence="2">Uncharacterized protein</fullName>
    </submittedName>
</protein>
<feature type="compositionally biased region" description="Basic and acidic residues" evidence="1">
    <location>
        <begin position="880"/>
        <end position="912"/>
    </location>
</feature>
<accession>A0A6A6TX11</accession>
<feature type="region of interest" description="Disordered" evidence="1">
    <location>
        <begin position="868"/>
        <end position="941"/>
    </location>
</feature>
<feature type="region of interest" description="Disordered" evidence="1">
    <location>
        <begin position="673"/>
        <end position="734"/>
    </location>
</feature>
<feature type="compositionally biased region" description="Basic and acidic residues" evidence="1">
    <location>
        <begin position="965"/>
        <end position="997"/>
    </location>
</feature>
<feature type="region of interest" description="Disordered" evidence="1">
    <location>
        <begin position="198"/>
        <end position="270"/>
    </location>
</feature>
<feature type="compositionally biased region" description="Polar residues" evidence="1">
    <location>
        <begin position="583"/>
        <end position="609"/>
    </location>
</feature>
<feature type="compositionally biased region" description="Basic and acidic residues" evidence="1">
    <location>
        <begin position="803"/>
        <end position="816"/>
    </location>
</feature>
<feature type="region of interest" description="Disordered" evidence="1">
    <location>
        <begin position="1063"/>
        <end position="1120"/>
    </location>
</feature>
<feature type="region of interest" description="Disordered" evidence="1">
    <location>
        <begin position="507"/>
        <end position="651"/>
    </location>
</feature>
<feature type="region of interest" description="Disordered" evidence="1">
    <location>
        <begin position="1143"/>
        <end position="1184"/>
    </location>
</feature>
<feature type="region of interest" description="Disordered" evidence="1">
    <location>
        <begin position="161"/>
        <end position="185"/>
    </location>
</feature>
<feature type="region of interest" description="Disordered" evidence="1">
    <location>
        <begin position="446"/>
        <end position="491"/>
    </location>
</feature>
<proteinExistence type="predicted"/>
<dbReference type="OrthoDB" id="2590867at2759"/>
<feature type="compositionally biased region" description="Polar residues" evidence="1">
    <location>
        <begin position="258"/>
        <end position="267"/>
    </location>
</feature>
<feature type="region of interest" description="Disordered" evidence="1">
    <location>
        <begin position="803"/>
        <end position="855"/>
    </location>
</feature>
<dbReference type="Proteomes" id="UP000799302">
    <property type="component" value="Unassembled WGS sequence"/>
</dbReference>
<feature type="compositionally biased region" description="Low complexity" evidence="1">
    <location>
        <begin position="468"/>
        <end position="477"/>
    </location>
</feature>
<feature type="compositionally biased region" description="Low complexity" evidence="1">
    <location>
        <begin position="1067"/>
        <end position="1082"/>
    </location>
</feature>
<feature type="region of interest" description="Disordered" evidence="1">
    <location>
        <begin position="1"/>
        <end position="146"/>
    </location>
</feature>
<name>A0A6A6TX11_9PEZI</name>
<feature type="compositionally biased region" description="Basic and acidic residues" evidence="1">
    <location>
        <begin position="559"/>
        <end position="569"/>
    </location>
</feature>
<feature type="compositionally biased region" description="Polar residues" evidence="1">
    <location>
        <begin position="320"/>
        <end position="335"/>
    </location>
</feature>
<evidence type="ECO:0000313" key="2">
    <source>
        <dbReference type="EMBL" id="KAF2663871.1"/>
    </source>
</evidence>
<evidence type="ECO:0000256" key="1">
    <source>
        <dbReference type="SAM" id="MobiDB-lite"/>
    </source>
</evidence>
<feature type="region of interest" description="Disordered" evidence="1">
    <location>
        <begin position="354"/>
        <end position="374"/>
    </location>
</feature>
<feature type="compositionally biased region" description="Basic and acidic residues" evidence="1">
    <location>
        <begin position="631"/>
        <end position="641"/>
    </location>
</feature>
<feature type="compositionally biased region" description="Basic and acidic residues" evidence="1">
    <location>
        <begin position="828"/>
        <end position="840"/>
    </location>
</feature>
<feature type="compositionally biased region" description="Basic and acidic residues" evidence="1">
    <location>
        <begin position="229"/>
        <end position="242"/>
    </location>
</feature>
<feature type="compositionally biased region" description="Basic and acidic residues" evidence="1">
    <location>
        <begin position="198"/>
        <end position="216"/>
    </location>
</feature>
<feature type="region of interest" description="Disordered" evidence="1">
    <location>
        <begin position="418"/>
        <end position="437"/>
    </location>
</feature>
<gene>
    <name evidence="2" type="ORF">BT63DRAFT_460990</name>
</gene>